<dbReference type="eggNOG" id="ENOG502QTS8">
    <property type="taxonomic scope" value="Eukaryota"/>
</dbReference>
<dbReference type="AlphaFoldDB" id="A0A1I7U1M7"/>
<dbReference type="PANTHER" id="PTHR46427">
    <property type="entry name" value="ANKYRIN REPEAT AND LEM DOMAIN-CONTAINING PROTEIN 1"/>
    <property type="match status" value="1"/>
</dbReference>
<dbReference type="GO" id="GO:0005654">
    <property type="term" value="C:nucleoplasm"/>
    <property type="evidence" value="ECO:0007669"/>
    <property type="project" value="TreeGrafter"/>
</dbReference>
<name>A0A1I7U1M7_9PELO</name>
<sequence>MTNNLHFLVNRFGGTGDPTNFGQELYDITGYSRHSWRPARVPFSDQLTATITNPNRQRDRNVINLWKEYDAENKVDNAGDGVKTRSFNYILCDPEILGNNEEELTLGRFAESIFYVGKGSGYRPFHHFREVKRKIRDGTTVEIQHLKEHAINQIWRAGEGVVWMQFGHSLSDNEAYNREACIISAIGVNNLTNVNTGELHGRCDTQWNDVMKDEYGTYLLNMALGIMKLEGINSLKPGNVVL</sequence>
<dbReference type="Pfam" id="PF22945">
    <property type="entry name" value="LEM-3_GIY-YIG"/>
    <property type="match status" value="1"/>
</dbReference>
<dbReference type="GO" id="GO:0000724">
    <property type="term" value="P:double-strand break repair via homologous recombination"/>
    <property type="evidence" value="ECO:0007669"/>
    <property type="project" value="TreeGrafter"/>
</dbReference>
<evidence type="ECO:0000313" key="1">
    <source>
        <dbReference type="Proteomes" id="UP000095282"/>
    </source>
</evidence>
<reference evidence="2" key="1">
    <citation type="submission" date="2016-11" db="UniProtKB">
        <authorList>
            <consortium name="WormBaseParasite"/>
        </authorList>
    </citation>
    <scope>IDENTIFICATION</scope>
</reference>
<protein>
    <submittedName>
        <fullName evidence="2">DUF2235 domain-containing protein</fullName>
    </submittedName>
</protein>
<dbReference type="GO" id="GO:0005737">
    <property type="term" value="C:cytoplasm"/>
    <property type="evidence" value="ECO:0007669"/>
    <property type="project" value="TreeGrafter"/>
</dbReference>
<organism evidence="1 2">
    <name type="scientific">Caenorhabditis tropicalis</name>
    <dbReference type="NCBI Taxonomy" id="1561998"/>
    <lineage>
        <taxon>Eukaryota</taxon>
        <taxon>Metazoa</taxon>
        <taxon>Ecdysozoa</taxon>
        <taxon>Nematoda</taxon>
        <taxon>Chromadorea</taxon>
        <taxon>Rhabditida</taxon>
        <taxon>Rhabditina</taxon>
        <taxon>Rhabditomorpha</taxon>
        <taxon>Rhabditoidea</taxon>
        <taxon>Rhabditidae</taxon>
        <taxon>Peloderinae</taxon>
        <taxon>Caenorhabditis</taxon>
    </lineage>
</organism>
<dbReference type="Proteomes" id="UP000095282">
    <property type="component" value="Unplaced"/>
</dbReference>
<accession>A0A1I7U1M7</accession>
<dbReference type="WBParaSite" id="Csp11.Scaffold629.g13944.t1">
    <property type="protein sequence ID" value="Csp11.Scaffold629.g13944.t1"/>
    <property type="gene ID" value="Csp11.Scaffold629.g13944"/>
</dbReference>
<dbReference type="GO" id="GO:0000712">
    <property type="term" value="P:resolution of meiotic recombination intermediates"/>
    <property type="evidence" value="ECO:0007669"/>
    <property type="project" value="TreeGrafter"/>
</dbReference>
<dbReference type="PANTHER" id="PTHR46427:SF1">
    <property type="entry name" value="ANKYRIN REPEAT AND LEM DOMAIN-CONTAINING PROTEIN 1"/>
    <property type="match status" value="1"/>
</dbReference>
<dbReference type="STRING" id="1561998.A0A1I7U1M7"/>
<proteinExistence type="predicted"/>
<dbReference type="InterPro" id="IPR034998">
    <property type="entry name" value="ANKLE1"/>
</dbReference>
<dbReference type="GO" id="GO:0004520">
    <property type="term" value="F:DNA endonuclease activity"/>
    <property type="evidence" value="ECO:0007669"/>
    <property type="project" value="TreeGrafter"/>
</dbReference>
<keyword evidence="1" id="KW-1185">Reference proteome</keyword>
<evidence type="ECO:0000313" key="2">
    <source>
        <dbReference type="WBParaSite" id="Csp11.Scaffold629.g13944.t1"/>
    </source>
</evidence>